<accession>A0A1D3UWB9</accession>
<evidence type="ECO:0000256" key="5">
    <source>
        <dbReference type="ARBA" id="ARBA00022989"/>
    </source>
</evidence>
<evidence type="ECO:0000256" key="3">
    <source>
        <dbReference type="ARBA" id="ARBA00022519"/>
    </source>
</evidence>
<dbReference type="Pfam" id="PF13623">
    <property type="entry name" value="SurA_N_2"/>
    <property type="match status" value="1"/>
</dbReference>
<dbReference type="InterPro" id="IPR046357">
    <property type="entry name" value="PPIase_dom_sf"/>
</dbReference>
<evidence type="ECO:0000256" key="6">
    <source>
        <dbReference type="ARBA" id="ARBA00023136"/>
    </source>
</evidence>
<evidence type="ECO:0000256" key="9">
    <source>
        <dbReference type="ARBA" id="ARBA00040743"/>
    </source>
</evidence>
<dbReference type="SUPFAM" id="SSF54534">
    <property type="entry name" value="FKBP-like"/>
    <property type="match status" value="1"/>
</dbReference>
<keyword evidence="5 12" id="KW-1133">Transmembrane helix</keyword>
<evidence type="ECO:0000256" key="2">
    <source>
        <dbReference type="ARBA" id="ARBA00022475"/>
    </source>
</evidence>
<proteinExistence type="inferred from homology"/>
<dbReference type="InterPro" id="IPR000297">
    <property type="entry name" value="PPIase_PpiC"/>
</dbReference>
<evidence type="ECO:0000256" key="8">
    <source>
        <dbReference type="ARBA" id="ARBA00038408"/>
    </source>
</evidence>
<evidence type="ECO:0000256" key="12">
    <source>
        <dbReference type="SAM" id="Phobius"/>
    </source>
</evidence>
<feature type="domain" description="PpiC" evidence="13">
    <location>
        <begin position="356"/>
        <end position="457"/>
    </location>
</feature>
<evidence type="ECO:0000256" key="7">
    <source>
        <dbReference type="ARBA" id="ARBA00023186"/>
    </source>
</evidence>
<keyword evidence="4 12" id="KW-0812">Transmembrane</keyword>
<dbReference type="PROSITE" id="PS50198">
    <property type="entry name" value="PPIC_PPIASE_2"/>
    <property type="match status" value="1"/>
</dbReference>
<dbReference type="InterPro" id="IPR052029">
    <property type="entry name" value="PpiD_chaperone"/>
</dbReference>
<dbReference type="InterPro" id="IPR027304">
    <property type="entry name" value="Trigger_fact/SurA_dom_sf"/>
</dbReference>
<dbReference type="OrthoDB" id="9812372at2"/>
<evidence type="ECO:0000256" key="1">
    <source>
        <dbReference type="ARBA" id="ARBA00004382"/>
    </source>
</evidence>
<dbReference type="PANTHER" id="PTHR47529">
    <property type="entry name" value="PEPTIDYL-PROLYL CIS-TRANS ISOMERASE D"/>
    <property type="match status" value="1"/>
</dbReference>
<keyword evidence="11 14" id="KW-0413">Isomerase</keyword>
<evidence type="ECO:0000313" key="14">
    <source>
        <dbReference type="EMBL" id="SCQ24437.1"/>
    </source>
</evidence>
<organism evidence="14 15">
    <name type="scientific">Tannerella forsythia</name>
    <name type="common">Bacteroides forsythus</name>
    <dbReference type="NCBI Taxonomy" id="28112"/>
    <lineage>
        <taxon>Bacteria</taxon>
        <taxon>Pseudomonadati</taxon>
        <taxon>Bacteroidota</taxon>
        <taxon>Bacteroidia</taxon>
        <taxon>Bacteroidales</taxon>
        <taxon>Tannerellaceae</taxon>
        <taxon>Tannerella</taxon>
    </lineage>
</organism>
<evidence type="ECO:0000256" key="10">
    <source>
        <dbReference type="ARBA" id="ARBA00042775"/>
    </source>
</evidence>
<evidence type="ECO:0000256" key="4">
    <source>
        <dbReference type="ARBA" id="ARBA00022692"/>
    </source>
</evidence>
<keyword evidence="3" id="KW-0997">Cell inner membrane</keyword>
<protein>
    <recommendedName>
        <fullName evidence="9">Periplasmic chaperone PpiD</fullName>
    </recommendedName>
    <alternativeName>
        <fullName evidence="10">Periplasmic folding chaperone</fullName>
    </alternativeName>
</protein>
<feature type="transmembrane region" description="Helical" evidence="12">
    <location>
        <begin position="12"/>
        <end position="31"/>
    </location>
</feature>
<evidence type="ECO:0000259" key="13">
    <source>
        <dbReference type="PROSITE" id="PS50198"/>
    </source>
</evidence>
<dbReference type="Pfam" id="PF13616">
    <property type="entry name" value="Rotamase_3"/>
    <property type="match status" value="1"/>
</dbReference>
<dbReference type="Gene3D" id="3.10.50.40">
    <property type="match status" value="1"/>
</dbReference>
<keyword evidence="11" id="KW-0697">Rotamase</keyword>
<dbReference type="GO" id="GO:0003755">
    <property type="term" value="F:peptidyl-prolyl cis-trans isomerase activity"/>
    <property type="evidence" value="ECO:0007669"/>
    <property type="project" value="UniProtKB-KW"/>
</dbReference>
<dbReference type="PANTHER" id="PTHR47529:SF1">
    <property type="entry name" value="PERIPLASMIC CHAPERONE PPID"/>
    <property type="match status" value="1"/>
</dbReference>
<evidence type="ECO:0000313" key="15">
    <source>
        <dbReference type="Proteomes" id="UP000182057"/>
    </source>
</evidence>
<sequence>MATLEKIRGHAPLLVIVVGLALLGFIVEDFLNSGSTYFRQSQSQVVTVDGTPVDYQDYQQRIEEMTEIYKMQYGLQSLTEDQTTQLRQSVYNSMVHEIVMKDVLDKIGIDVTSDELFDMIQGDHVPQIVQQNPLFIDPQTQQFSKARALGILKTLENIEAVPEAQREEVLRMRDFWLFWERSMKMQRMQEKYTNLLSKAIVANPLDAKDAYEGTLESSDIVYAMQSYASIPDSTVKVDDSEIRKVYDLRKKEYKQSEARVLDYIAVDVRPSQDDYEQVSKEIEGVRTQLMATDSIEHIVSRYSRNSYMDFFVSEKDMRDEDLKHFVSTAEIGTVEGPVFKDESYRVYKLVDKKTAPDSVKVSDIFLASQGVVTDELTHLADSLMTLLKGGADMDELAKKYSSFGAAEAGADLGWLTEAAIAQSNIGAEFRREAFSAPLNQTVLIKTQNGYHLMKVTERTASVPKYKVGYVYMDVAPSNKTYSQVFNDLNSFVAKNNTADKITEAVKESNYELVQNVTVMTEEHHLGGIQDARQVVRWAFENDKKGIVSDIKECKSRMSNTDGYRTTYVVAILRDVLAEGYQSMQSVAPMIRMELLAQKKGEQIVKELKAKNLTSIDAYAQAMGSRIDTVKYITMNTPRISGIGIEPVLNAGVAYAAQNELTGPLAGSNGVYVFKVYNRTKENMAYDEKAQMRSLEETMGPRVGYFAIQKLMEEAEISDNRIRFE</sequence>
<keyword evidence="6 12" id="KW-0472">Membrane</keyword>
<keyword evidence="7" id="KW-0143">Chaperone</keyword>
<dbReference type="AlphaFoldDB" id="A0A1D3UWB9"/>
<dbReference type="EMBL" id="FMMM01000078">
    <property type="protein sequence ID" value="SCQ24437.1"/>
    <property type="molecule type" value="Genomic_DNA"/>
</dbReference>
<name>A0A1D3UWB9_TANFO</name>
<comment type="subcellular location">
    <subcellularLocation>
        <location evidence="1">Cell inner membrane</location>
        <topology evidence="1">Single-pass type II membrane protein</topology>
        <orientation evidence="1">Periplasmic side</orientation>
    </subcellularLocation>
</comment>
<dbReference type="RefSeq" id="WP_074450250.1">
    <property type="nucleotide sequence ID" value="NZ_FMMM01000078.1"/>
</dbReference>
<reference evidence="14 15" key="1">
    <citation type="submission" date="2016-09" db="EMBL/GenBank/DDBJ databases">
        <authorList>
            <person name="Capua I."/>
            <person name="De Benedictis P."/>
            <person name="Joannis T."/>
            <person name="Lombin L.H."/>
            <person name="Cattoli G."/>
        </authorList>
    </citation>
    <scope>NUCLEOTIDE SEQUENCE [LARGE SCALE GENOMIC DNA]</scope>
    <source>
        <strain evidence="14 15">UB20</strain>
    </source>
</reference>
<gene>
    <name evidence="14" type="primary">prsA</name>
    <name evidence="14" type="ORF">TFUB20_02503</name>
</gene>
<keyword evidence="2" id="KW-1003">Cell membrane</keyword>
<dbReference type="GO" id="GO:0005886">
    <property type="term" value="C:plasma membrane"/>
    <property type="evidence" value="ECO:0007669"/>
    <property type="project" value="UniProtKB-SubCell"/>
</dbReference>
<dbReference type="Proteomes" id="UP000182057">
    <property type="component" value="Unassembled WGS sequence"/>
</dbReference>
<evidence type="ECO:0000256" key="11">
    <source>
        <dbReference type="PROSITE-ProRule" id="PRU00278"/>
    </source>
</evidence>
<comment type="similarity">
    <text evidence="8">Belongs to the PpiD chaperone family.</text>
</comment>
<dbReference type="SUPFAM" id="SSF109998">
    <property type="entry name" value="Triger factor/SurA peptide-binding domain-like"/>
    <property type="match status" value="1"/>
</dbReference>